<name>A0A2R5FMJ5_NOSCO</name>
<sequence length="46" mass="4928">MLLQLLVEVCITALPRLQLRLTIGAGKLYQIGVIISTSTKDGGDSK</sequence>
<accession>A0A2R5FMJ5</accession>
<dbReference type="AlphaFoldDB" id="A0A2R5FMJ5"/>
<proteinExistence type="predicted"/>
<organism evidence="1 2">
    <name type="scientific">Nostoc commune NIES-4072</name>
    <dbReference type="NCBI Taxonomy" id="2005467"/>
    <lineage>
        <taxon>Bacteria</taxon>
        <taxon>Bacillati</taxon>
        <taxon>Cyanobacteriota</taxon>
        <taxon>Cyanophyceae</taxon>
        <taxon>Nostocales</taxon>
        <taxon>Nostocaceae</taxon>
        <taxon>Nostoc</taxon>
    </lineage>
</organism>
<gene>
    <name evidence="1" type="ORF">NIES4072_36760</name>
</gene>
<reference evidence="1 2" key="1">
    <citation type="submission" date="2017-06" db="EMBL/GenBank/DDBJ databases">
        <title>Genome sequencing of cyanobaciteial culture collection at National Institute for Environmental Studies (NIES).</title>
        <authorList>
            <person name="Hirose Y."/>
            <person name="Shimura Y."/>
            <person name="Fujisawa T."/>
            <person name="Nakamura Y."/>
            <person name="Kawachi M."/>
        </authorList>
    </citation>
    <scope>NUCLEOTIDE SEQUENCE [LARGE SCALE GENOMIC DNA]</scope>
    <source>
        <strain evidence="1 2">NIES-4072</strain>
    </source>
</reference>
<protein>
    <submittedName>
        <fullName evidence="1">Uncharacterized protein</fullName>
    </submittedName>
</protein>
<dbReference type="Proteomes" id="UP000245124">
    <property type="component" value="Unassembled WGS sequence"/>
</dbReference>
<evidence type="ECO:0000313" key="1">
    <source>
        <dbReference type="EMBL" id="GBG20007.1"/>
    </source>
</evidence>
<keyword evidence="2" id="KW-1185">Reference proteome</keyword>
<dbReference type="EMBL" id="BDUD01000001">
    <property type="protein sequence ID" value="GBG20007.1"/>
    <property type="molecule type" value="Genomic_DNA"/>
</dbReference>
<comment type="caution">
    <text evidence="1">The sequence shown here is derived from an EMBL/GenBank/DDBJ whole genome shotgun (WGS) entry which is preliminary data.</text>
</comment>
<evidence type="ECO:0000313" key="2">
    <source>
        <dbReference type="Proteomes" id="UP000245124"/>
    </source>
</evidence>